<dbReference type="PANTHER" id="PTHR47821">
    <property type="entry name" value="PHOSPHOGLYCERATE MUTASE FAMILY PROTEIN"/>
    <property type="match status" value="1"/>
</dbReference>
<dbReference type="PANTHER" id="PTHR47821:SF2">
    <property type="entry name" value="PHOSPHOGLYCERATE MUTASE FAMILY PROTEIN"/>
    <property type="match status" value="1"/>
</dbReference>
<dbReference type="Pfam" id="PF00300">
    <property type="entry name" value="His_Phos_1"/>
    <property type="match status" value="1"/>
</dbReference>
<accession>A0A9K3LYY5</accession>
<name>A0A9K3LYY5_9STRA</name>
<dbReference type="SMART" id="SM00855">
    <property type="entry name" value="PGAM"/>
    <property type="match status" value="1"/>
</dbReference>
<reference evidence="3" key="2">
    <citation type="submission" date="2021-04" db="EMBL/GenBank/DDBJ databases">
        <authorList>
            <person name="Podell S."/>
        </authorList>
    </citation>
    <scope>NUCLEOTIDE SEQUENCE</scope>
    <source>
        <strain evidence="3">Hildebrandi</strain>
    </source>
</reference>
<evidence type="ECO:0000256" key="2">
    <source>
        <dbReference type="SAM" id="SignalP"/>
    </source>
</evidence>
<gene>
    <name evidence="3" type="ORF">IV203_031924</name>
</gene>
<evidence type="ECO:0000256" key="1">
    <source>
        <dbReference type="SAM" id="MobiDB-lite"/>
    </source>
</evidence>
<dbReference type="InterPro" id="IPR013078">
    <property type="entry name" value="His_Pase_superF_clade-1"/>
</dbReference>
<dbReference type="AlphaFoldDB" id="A0A9K3LYY5"/>
<dbReference type="OrthoDB" id="354304at2759"/>
<evidence type="ECO:0000313" key="4">
    <source>
        <dbReference type="Proteomes" id="UP000693970"/>
    </source>
</evidence>
<keyword evidence="4" id="KW-1185">Reference proteome</keyword>
<dbReference type="Proteomes" id="UP000693970">
    <property type="component" value="Unassembled WGS sequence"/>
</dbReference>
<proteinExistence type="predicted"/>
<organism evidence="3 4">
    <name type="scientific">Nitzschia inconspicua</name>
    <dbReference type="NCBI Taxonomy" id="303405"/>
    <lineage>
        <taxon>Eukaryota</taxon>
        <taxon>Sar</taxon>
        <taxon>Stramenopiles</taxon>
        <taxon>Ochrophyta</taxon>
        <taxon>Bacillariophyta</taxon>
        <taxon>Bacillariophyceae</taxon>
        <taxon>Bacillariophycidae</taxon>
        <taxon>Bacillariales</taxon>
        <taxon>Bacillariaceae</taxon>
        <taxon>Nitzschia</taxon>
    </lineage>
</organism>
<feature type="signal peptide" evidence="2">
    <location>
        <begin position="1"/>
        <end position="20"/>
    </location>
</feature>
<protein>
    <submittedName>
        <fullName evidence="3">Histidine phosphatase superfamily protein</fullName>
    </submittedName>
</protein>
<dbReference type="CDD" id="cd07067">
    <property type="entry name" value="HP_PGM_like"/>
    <property type="match status" value="1"/>
</dbReference>
<keyword evidence="2" id="KW-0732">Signal</keyword>
<dbReference type="EMBL" id="JAGRRH010000006">
    <property type="protein sequence ID" value="KAG7369181.1"/>
    <property type="molecule type" value="Genomic_DNA"/>
</dbReference>
<reference evidence="3" key="1">
    <citation type="journal article" date="2021" name="Sci. Rep.">
        <title>Diploid genomic architecture of Nitzschia inconspicua, an elite biomass production diatom.</title>
        <authorList>
            <person name="Oliver A."/>
            <person name="Podell S."/>
            <person name="Pinowska A."/>
            <person name="Traller J.C."/>
            <person name="Smith S.R."/>
            <person name="McClure R."/>
            <person name="Beliaev A."/>
            <person name="Bohutskyi P."/>
            <person name="Hill E.A."/>
            <person name="Rabines A."/>
            <person name="Zheng H."/>
            <person name="Allen L.Z."/>
            <person name="Kuo A."/>
            <person name="Grigoriev I.V."/>
            <person name="Allen A.E."/>
            <person name="Hazlebeck D."/>
            <person name="Allen E.E."/>
        </authorList>
    </citation>
    <scope>NUCLEOTIDE SEQUENCE</scope>
    <source>
        <strain evidence="3">Hildebrandi</strain>
    </source>
</reference>
<evidence type="ECO:0000313" key="3">
    <source>
        <dbReference type="EMBL" id="KAG7369181.1"/>
    </source>
</evidence>
<feature type="chain" id="PRO_5039930897" evidence="2">
    <location>
        <begin position="21"/>
        <end position="325"/>
    </location>
</feature>
<feature type="region of interest" description="Disordered" evidence="1">
    <location>
        <begin position="297"/>
        <end position="325"/>
    </location>
</feature>
<comment type="caution">
    <text evidence="3">The sequence shown here is derived from an EMBL/GenBank/DDBJ whole genome shotgun (WGS) entry which is preliminary data.</text>
</comment>
<sequence length="325" mass="36457">MTAFSTVLLITSTTIFCCFGAKSQTSAFSNLPNFETRSCQHRLQTRPLQSSYAEYLESIPESIKEIARNSEPLVVEKMPSPLPENLRNKYYLLRHGQSTANIAEIISSSRSLAYSEKHGLTLLGYEQGRQSANQLLDVLIQEGASKGDTMVFVSSPFARARQTAEACLDGLRMEEKNQQRIAELELTIKEDIQMENGLMERYFGRLDFDRIYTYAYVWPMDAINTTHTAFGVESVAAVCTRLYGLVEQLESQYQGHHIVLVSHADVLQIAQLYGANAQNVGTFSSYRFKNGEVRAMKRTPDSLPEPSPLEAPQRGTAKFVEAQSK</sequence>